<proteinExistence type="predicted"/>
<dbReference type="AlphaFoldDB" id="A0A6C0F439"/>
<accession>A0A6C0F439</accession>
<protein>
    <recommendedName>
        <fullName evidence="2">NET domain-containing protein</fullName>
    </recommendedName>
</protein>
<sequence>MNIDNKRYFIYNNIESLENHDNFIKILHKNNCEHTSNTNGIFVNLNTIDGSIIEELFFILSSEINNDNKIDIKRNDFIEHAIKLTEKKPVQIIKKDNIIKTQLYMNDFPEEEHDIIRMSKINKFDNI</sequence>
<reference evidence="1" key="1">
    <citation type="journal article" date="2020" name="Nature">
        <title>Giant virus diversity and host interactions through global metagenomics.</title>
        <authorList>
            <person name="Schulz F."/>
            <person name="Roux S."/>
            <person name="Paez-Espino D."/>
            <person name="Jungbluth S."/>
            <person name="Walsh D.A."/>
            <person name="Denef V.J."/>
            <person name="McMahon K.D."/>
            <person name="Konstantinidis K.T."/>
            <person name="Eloe-Fadrosh E.A."/>
            <person name="Kyrpides N.C."/>
            <person name="Woyke T."/>
        </authorList>
    </citation>
    <scope>NUCLEOTIDE SEQUENCE</scope>
    <source>
        <strain evidence="1">GVMAG-S-ERX555931-87</strain>
    </source>
</reference>
<evidence type="ECO:0000313" key="1">
    <source>
        <dbReference type="EMBL" id="QHT36487.1"/>
    </source>
</evidence>
<organism evidence="1">
    <name type="scientific">viral metagenome</name>
    <dbReference type="NCBI Taxonomy" id="1070528"/>
    <lineage>
        <taxon>unclassified sequences</taxon>
        <taxon>metagenomes</taxon>
        <taxon>organismal metagenomes</taxon>
    </lineage>
</organism>
<dbReference type="EMBL" id="MN738743">
    <property type="protein sequence ID" value="QHT36487.1"/>
    <property type="molecule type" value="Genomic_DNA"/>
</dbReference>
<evidence type="ECO:0008006" key="2">
    <source>
        <dbReference type="Google" id="ProtNLM"/>
    </source>
</evidence>
<name>A0A6C0F439_9ZZZZ</name>